<evidence type="ECO:0000313" key="14">
    <source>
        <dbReference type="Proteomes" id="UP001345013"/>
    </source>
</evidence>
<keyword evidence="7 12" id="KW-0472">Membrane</keyword>
<evidence type="ECO:0000256" key="8">
    <source>
        <dbReference type="ARBA" id="ARBA00023209"/>
    </source>
</evidence>
<keyword evidence="9" id="KW-1208">Phospholipid metabolism</keyword>
<protein>
    <recommendedName>
        <fullName evidence="15">Cardiolipin synthase</fullName>
    </recommendedName>
</protein>
<feature type="transmembrane region" description="Helical" evidence="12">
    <location>
        <begin position="326"/>
        <end position="344"/>
    </location>
</feature>
<dbReference type="PANTHER" id="PTHR14269">
    <property type="entry name" value="CDP-DIACYLGLYCEROL--GLYCEROL-3-PHOSPHATE 3-PHOSPHATIDYLTRANSFERASE-RELATED"/>
    <property type="match status" value="1"/>
</dbReference>
<dbReference type="InterPro" id="IPR000462">
    <property type="entry name" value="CDP-OH_P_trans"/>
</dbReference>
<comment type="caution">
    <text evidence="13">The sequence shown here is derived from an EMBL/GenBank/DDBJ whole genome shotgun (WGS) entry which is preliminary data.</text>
</comment>
<dbReference type="Gene3D" id="1.20.120.1760">
    <property type="match status" value="1"/>
</dbReference>
<dbReference type="InterPro" id="IPR048254">
    <property type="entry name" value="CDP_ALCOHOL_P_TRANSF_CS"/>
</dbReference>
<name>A0ABR0KH12_9EURO</name>
<reference evidence="13 14" key="1">
    <citation type="submission" date="2023-08" db="EMBL/GenBank/DDBJ databases">
        <title>Black Yeasts Isolated from many extreme environments.</title>
        <authorList>
            <person name="Coleine C."/>
            <person name="Stajich J.E."/>
            <person name="Selbmann L."/>
        </authorList>
    </citation>
    <scope>NUCLEOTIDE SEQUENCE [LARGE SCALE GENOMIC DNA]</scope>
    <source>
        <strain evidence="13 14">CCFEE 5885</strain>
    </source>
</reference>
<evidence type="ECO:0000256" key="2">
    <source>
        <dbReference type="ARBA" id="ARBA00022516"/>
    </source>
</evidence>
<accession>A0ABR0KH12</accession>
<keyword evidence="14" id="KW-1185">Reference proteome</keyword>
<dbReference type="InterPro" id="IPR050324">
    <property type="entry name" value="CDP-alcohol_PTase-I"/>
</dbReference>
<evidence type="ECO:0000256" key="1">
    <source>
        <dbReference type="ARBA" id="ARBA00004141"/>
    </source>
</evidence>
<evidence type="ECO:0000313" key="13">
    <source>
        <dbReference type="EMBL" id="KAK5095510.1"/>
    </source>
</evidence>
<evidence type="ECO:0000256" key="4">
    <source>
        <dbReference type="ARBA" id="ARBA00022692"/>
    </source>
</evidence>
<sequence length="362" mass="40694">MAHVSRFITRNSQLSQHLYRPQLAWTTRSLTTGNGTHRSLTIASVGSVNETHQTERTHTWWCHPRTSIWSRASGGRSVTSSLWSEKWHATQRRGFSQASKRHEDAKDERKKDPLNQPEKPPDSPTEATKTAIAASAKAVTERLKSLTPPVLKENIYTLPNLLTTTRIITAPIISYALLHSQPVLAFSLFAYSSITDLVDGYLARRYKSGTVLGSILDPFADKLLMTLTTISLYSIGTFPWWLTLIILGRDGGLLLSALYFRWISLPPPRTMTRYWDFSLPSAEVRPTEISKINTLLQFLLVADAVLLPVLPVSLVESWNLWGVLEGWMVLVAGTTVWSGLSYIFTKDAIRFIGQEQGKKKDE</sequence>
<dbReference type="Pfam" id="PF01066">
    <property type="entry name" value="CDP-OH_P_transf"/>
    <property type="match status" value="1"/>
</dbReference>
<proteinExistence type="inferred from homology"/>
<dbReference type="InterPro" id="IPR043130">
    <property type="entry name" value="CDP-OH_PTrfase_TM_dom"/>
</dbReference>
<dbReference type="Proteomes" id="UP001345013">
    <property type="component" value="Unassembled WGS sequence"/>
</dbReference>
<evidence type="ECO:0000256" key="5">
    <source>
        <dbReference type="ARBA" id="ARBA00022989"/>
    </source>
</evidence>
<evidence type="ECO:0000256" key="10">
    <source>
        <dbReference type="RuleBase" id="RU003750"/>
    </source>
</evidence>
<keyword evidence="6" id="KW-0443">Lipid metabolism</keyword>
<evidence type="ECO:0000256" key="7">
    <source>
        <dbReference type="ARBA" id="ARBA00023136"/>
    </source>
</evidence>
<comment type="subcellular location">
    <subcellularLocation>
        <location evidence="1">Membrane</location>
        <topology evidence="1">Multi-pass membrane protein</topology>
    </subcellularLocation>
</comment>
<dbReference type="PROSITE" id="PS00379">
    <property type="entry name" value="CDP_ALCOHOL_P_TRANSF"/>
    <property type="match status" value="1"/>
</dbReference>
<feature type="compositionally biased region" description="Basic and acidic residues" evidence="11">
    <location>
        <begin position="100"/>
        <end position="113"/>
    </location>
</feature>
<evidence type="ECO:0000256" key="12">
    <source>
        <dbReference type="SAM" id="Phobius"/>
    </source>
</evidence>
<dbReference type="EMBL" id="JAVRRG010000027">
    <property type="protein sequence ID" value="KAK5095510.1"/>
    <property type="molecule type" value="Genomic_DNA"/>
</dbReference>
<keyword evidence="8" id="KW-0594">Phospholipid biosynthesis</keyword>
<feature type="transmembrane region" description="Helical" evidence="12">
    <location>
        <begin position="295"/>
        <end position="314"/>
    </location>
</feature>
<dbReference type="PANTHER" id="PTHR14269:SF60">
    <property type="entry name" value="CARDIOLIPIN SYNTHASE (CMP-FORMING)"/>
    <property type="match status" value="1"/>
</dbReference>
<keyword evidence="2" id="KW-0444">Lipid biosynthesis</keyword>
<evidence type="ECO:0000256" key="9">
    <source>
        <dbReference type="ARBA" id="ARBA00023264"/>
    </source>
</evidence>
<gene>
    <name evidence="13" type="ORF">LTR24_002981</name>
</gene>
<keyword evidence="4 12" id="KW-0812">Transmembrane</keyword>
<comment type="similarity">
    <text evidence="10">Belongs to the CDP-alcohol phosphatidyltransferase class-I family.</text>
</comment>
<evidence type="ECO:0000256" key="6">
    <source>
        <dbReference type="ARBA" id="ARBA00023098"/>
    </source>
</evidence>
<keyword evidence="5 12" id="KW-1133">Transmembrane helix</keyword>
<evidence type="ECO:0000256" key="3">
    <source>
        <dbReference type="ARBA" id="ARBA00022679"/>
    </source>
</evidence>
<evidence type="ECO:0008006" key="15">
    <source>
        <dbReference type="Google" id="ProtNLM"/>
    </source>
</evidence>
<feature type="region of interest" description="Disordered" evidence="11">
    <location>
        <begin position="89"/>
        <end position="131"/>
    </location>
</feature>
<evidence type="ECO:0000256" key="11">
    <source>
        <dbReference type="SAM" id="MobiDB-lite"/>
    </source>
</evidence>
<organism evidence="13 14">
    <name type="scientific">Lithohypha guttulata</name>
    <dbReference type="NCBI Taxonomy" id="1690604"/>
    <lineage>
        <taxon>Eukaryota</taxon>
        <taxon>Fungi</taxon>
        <taxon>Dikarya</taxon>
        <taxon>Ascomycota</taxon>
        <taxon>Pezizomycotina</taxon>
        <taxon>Eurotiomycetes</taxon>
        <taxon>Chaetothyriomycetidae</taxon>
        <taxon>Chaetothyriales</taxon>
        <taxon>Trichomeriaceae</taxon>
        <taxon>Lithohypha</taxon>
    </lineage>
</organism>
<keyword evidence="3 10" id="KW-0808">Transferase</keyword>